<evidence type="ECO:0000313" key="2">
    <source>
        <dbReference type="Proteomes" id="UP001497453"/>
    </source>
</evidence>
<name>A0ABP1CN12_9APHY</name>
<sequence length="430" mass="48821">MNIWNVGTRCPGEIVDEIIDHLHDDKPGLSTCALVCKAWLSSSRFHLFDTICCVGELFNGTLGFDYLVKFLKEHPDIRQYIHGLGLSHHKDFGAPMSPPEERPWICEHTLAAILSMLPNLQVLEMLGVRLGGQGGACNPWHWHGFTRADIPSRFKLDSLVLLAVGDPNGSPSPVLMVLNLFEELKELFASDLYWKNTQKTVTAFTKVELPRLPNPKPMKVRTLTLRSDDHLPFLCQILRRMKPTLQSVQLVDVECSNWTEVNYVSAVIKDVGSNLSCLDLDLTSLWLQDKDGVGTHQITPQSNWKSLFFSECHSLQHIGVSLYFFPEAPLELTNSVWFEYALDIYSETPHTIMHLVLELECDGVSPATILEDMNWIRFQSILKNYKDLHKVTVDITRSPEDACADKKCEAILVEKLEIVHRNEMLEIIFA</sequence>
<dbReference type="Proteomes" id="UP001497453">
    <property type="component" value="Chromosome 1"/>
</dbReference>
<dbReference type="SUPFAM" id="SSF52047">
    <property type="entry name" value="RNI-like"/>
    <property type="match status" value="1"/>
</dbReference>
<gene>
    <name evidence="1" type="ORF">GFSPODELE1_LOCUS1481</name>
</gene>
<protein>
    <recommendedName>
        <fullName evidence="3">F-box domain-containing protein</fullName>
    </recommendedName>
</protein>
<proteinExistence type="predicted"/>
<accession>A0ABP1CN12</accession>
<keyword evidence="2" id="KW-1185">Reference proteome</keyword>
<evidence type="ECO:0008006" key="3">
    <source>
        <dbReference type="Google" id="ProtNLM"/>
    </source>
</evidence>
<organism evidence="1 2">
    <name type="scientific">Somion occarium</name>
    <dbReference type="NCBI Taxonomy" id="3059160"/>
    <lineage>
        <taxon>Eukaryota</taxon>
        <taxon>Fungi</taxon>
        <taxon>Dikarya</taxon>
        <taxon>Basidiomycota</taxon>
        <taxon>Agaricomycotina</taxon>
        <taxon>Agaricomycetes</taxon>
        <taxon>Polyporales</taxon>
        <taxon>Cerrenaceae</taxon>
        <taxon>Somion</taxon>
    </lineage>
</organism>
<evidence type="ECO:0000313" key="1">
    <source>
        <dbReference type="EMBL" id="CAL1697098.1"/>
    </source>
</evidence>
<reference evidence="2" key="1">
    <citation type="submission" date="2024-04" db="EMBL/GenBank/DDBJ databases">
        <authorList>
            <person name="Shaw F."/>
            <person name="Minotto A."/>
        </authorList>
    </citation>
    <scope>NUCLEOTIDE SEQUENCE [LARGE SCALE GENOMIC DNA]</scope>
</reference>
<dbReference type="EMBL" id="OZ037944">
    <property type="protein sequence ID" value="CAL1697098.1"/>
    <property type="molecule type" value="Genomic_DNA"/>
</dbReference>